<dbReference type="InterPro" id="IPR001138">
    <property type="entry name" value="Zn2Cys6_DnaBD"/>
</dbReference>
<feature type="coiled-coil region" evidence="6">
    <location>
        <begin position="85"/>
        <end position="119"/>
    </location>
</feature>
<comment type="caution">
    <text evidence="9">The sequence shown here is derived from an EMBL/GenBank/DDBJ whole genome shotgun (WGS) entry which is preliminary data.</text>
</comment>
<dbReference type="InterPro" id="IPR050815">
    <property type="entry name" value="TF_fung"/>
</dbReference>
<evidence type="ECO:0000256" key="1">
    <source>
        <dbReference type="ARBA" id="ARBA00004123"/>
    </source>
</evidence>
<evidence type="ECO:0000313" key="10">
    <source>
        <dbReference type="Proteomes" id="UP000242875"/>
    </source>
</evidence>
<evidence type="ECO:0000256" key="2">
    <source>
        <dbReference type="ARBA" id="ARBA00022723"/>
    </source>
</evidence>
<sequence length="777" mass="88361">MPFTEDDMDLAKIKTEELSYETPHTPTPLQVRIRSNPCENCRTRRRKCTYDRPSCERCLKQGKECVYIRNIAPDDQQYERDLLLKESLPSTIDEVEQTIEEMEAQLNEYRTRAASQRLQPVQGSFASMDTRYKVSNPYCLPIIQSEASPPTSDHSSPPSLYEGVSSEESATEIESAARVQSETLRERNGRMYASPSSLGGSTSSSLQTQRTMSLDDAMHLQTFKTGLGWDIQVMDDGLRIQTNIRSYVDLLQQLLYPLRTSLQVLLSESKTPPSSLRFPPNVLHTQNSSIQSSISSGLPQAFQTTVLTKNRRSSGINHRVSKLLHGRMPEDLGTLPQSSQSAHINDHLTVELVKLHFLCSNIRNSDIDEKYYYNHWFNSQNPTNEPLTCAMVAMAAALPCQHTRRCSALQGLSLDSVCNVYFARSRQLLQDSFDEYSLRNMIAYLLLARCAWFSLRVKQSHQYRGLALNMAELLLRHEFNHKDAESRTVEHEMFVRNYWILLSLDLLVKKLSINQHEMSTFVDYIGRIGLPIPRLGESNSAVRAVIAQQHIISYRATYDTIIKRILAKNVSEVPLQTITEAEDALYLWYSNIPADFQLPTYLTLAPNQTFMDVLETCSSLDYHAFYLSAQFHSCLLRIHQFFLPDHSNPSKPPSQLALRSQAIALQCANIITDLARIHRRYEWCQYGLNGLFLVINVHHENSKSPNPFIRCEAKKGLELCQQIVERAFPDEKDAIFQDDFNSDDSTGESSGESDTRLRVLIKRSFASALQGSGIVSV</sequence>
<accession>A0A261XWJ7</accession>
<evidence type="ECO:0000259" key="8">
    <source>
        <dbReference type="PROSITE" id="PS50048"/>
    </source>
</evidence>
<dbReference type="Proteomes" id="UP000242875">
    <property type="component" value="Unassembled WGS sequence"/>
</dbReference>
<evidence type="ECO:0000256" key="7">
    <source>
        <dbReference type="SAM" id="MobiDB-lite"/>
    </source>
</evidence>
<evidence type="ECO:0000256" key="3">
    <source>
        <dbReference type="ARBA" id="ARBA00023015"/>
    </source>
</evidence>
<dbReference type="AlphaFoldDB" id="A0A261XWJ7"/>
<keyword evidence="6" id="KW-0175">Coiled coil</keyword>
<dbReference type="PROSITE" id="PS00463">
    <property type="entry name" value="ZN2_CY6_FUNGAL_1"/>
    <property type="match status" value="1"/>
</dbReference>
<dbReference type="PANTHER" id="PTHR47338:SF5">
    <property type="entry name" value="ZN(II)2CYS6 TRANSCRIPTION FACTOR (EUROFUNG)"/>
    <property type="match status" value="1"/>
</dbReference>
<dbReference type="PANTHER" id="PTHR47338">
    <property type="entry name" value="ZN(II)2CYS6 TRANSCRIPTION FACTOR (EUROFUNG)-RELATED"/>
    <property type="match status" value="1"/>
</dbReference>
<dbReference type="PROSITE" id="PS50048">
    <property type="entry name" value="ZN2_CY6_FUNGAL_2"/>
    <property type="match status" value="1"/>
</dbReference>
<keyword evidence="4" id="KW-0804">Transcription</keyword>
<gene>
    <name evidence="9" type="ORF">BZG36_04673</name>
</gene>
<keyword evidence="2" id="KW-0479">Metal-binding</keyword>
<dbReference type="GO" id="GO:0000981">
    <property type="term" value="F:DNA-binding transcription factor activity, RNA polymerase II-specific"/>
    <property type="evidence" value="ECO:0007669"/>
    <property type="project" value="InterPro"/>
</dbReference>
<feature type="compositionally biased region" description="Low complexity" evidence="7">
    <location>
        <begin position="166"/>
        <end position="177"/>
    </location>
</feature>
<dbReference type="EMBL" id="MVBO01000128">
    <property type="protein sequence ID" value="OZJ02739.1"/>
    <property type="molecule type" value="Genomic_DNA"/>
</dbReference>
<evidence type="ECO:0000256" key="6">
    <source>
        <dbReference type="SAM" id="Coils"/>
    </source>
</evidence>
<dbReference type="GO" id="GO:0005634">
    <property type="term" value="C:nucleus"/>
    <property type="evidence" value="ECO:0007669"/>
    <property type="project" value="UniProtKB-SubCell"/>
</dbReference>
<dbReference type="SUPFAM" id="SSF57701">
    <property type="entry name" value="Zn2/Cys6 DNA-binding domain"/>
    <property type="match status" value="1"/>
</dbReference>
<name>A0A261XWJ7_9FUNG</name>
<evidence type="ECO:0000313" key="9">
    <source>
        <dbReference type="EMBL" id="OZJ02739.1"/>
    </source>
</evidence>
<dbReference type="Pfam" id="PF00172">
    <property type="entry name" value="Zn_clus"/>
    <property type="match status" value="1"/>
</dbReference>
<feature type="domain" description="Zn(2)-C6 fungal-type" evidence="8">
    <location>
        <begin position="37"/>
        <end position="67"/>
    </location>
</feature>
<reference evidence="9 10" key="1">
    <citation type="journal article" date="2017" name="Mycologia">
        <title>Bifiguratus adelaidae, gen. et sp. nov., a new member of Mucoromycotina in endophytic and soil-dwelling habitats.</title>
        <authorList>
            <person name="Torres-Cruz T.J."/>
            <person name="Billingsley Tobias T.L."/>
            <person name="Almatruk M."/>
            <person name="Hesse C."/>
            <person name="Kuske C.R."/>
            <person name="Desiro A."/>
            <person name="Benucci G.M."/>
            <person name="Bonito G."/>
            <person name="Stajich J.E."/>
            <person name="Dunlap C."/>
            <person name="Arnold A.E."/>
            <person name="Porras-Alfaro A."/>
        </authorList>
    </citation>
    <scope>NUCLEOTIDE SEQUENCE [LARGE SCALE GENOMIC DNA]</scope>
    <source>
        <strain evidence="9 10">AZ0501</strain>
    </source>
</reference>
<organism evidence="9 10">
    <name type="scientific">Bifiguratus adelaidae</name>
    <dbReference type="NCBI Taxonomy" id="1938954"/>
    <lineage>
        <taxon>Eukaryota</taxon>
        <taxon>Fungi</taxon>
        <taxon>Fungi incertae sedis</taxon>
        <taxon>Mucoromycota</taxon>
        <taxon>Mucoromycotina</taxon>
        <taxon>Endogonomycetes</taxon>
        <taxon>Endogonales</taxon>
        <taxon>Endogonales incertae sedis</taxon>
        <taxon>Bifiguratus</taxon>
    </lineage>
</organism>
<dbReference type="CDD" id="cd00067">
    <property type="entry name" value="GAL4"/>
    <property type="match status" value="1"/>
</dbReference>
<dbReference type="OrthoDB" id="2328572at2759"/>
<dbReference type="SMART" id="SM00066">
    <property type="entry name" value="GAL4"/>
    <property type="match status" value="1"/>
</dbReference>
<keyword evidence="5" id="KW-0539">Nucleus</keyword>
<comment type="subcellular location">
    <subcellularLocation>
        <location evidence="1">Nucleus</location>
    </subcellularLocation>
</comment>
<feature type="compositionally biased region" description="Low complexity" evidence="7">
    <location>
        <begin position="148"/>
        <end position="159"/>
    </location>
</feature>
<proteinExistence type="predicted"/>
<evidence type="ECO:0000256" key="4">
    <source>
        <dbReference type="ARBA" id="ARBA00023163"/>
    </source>
</evidence>
<dbReference type="GO" id="GO:0008270">
    <property type="term" value="F:zinc ion binding"/>
    <property type="evidence" value="ECO:0007669"/>
    <property type="project" value="InterPro"/>
</dbReference>
<keyword evidence="10" id="KW-1185">Reference proteome</keyword>
<keyword evidence="3" id="KW-0805">Transcription regulation</keyword>
<dbReference type="CDD" id="cd12148">
    <property type="entry name" value="fungal_TF_MHR"/>
    <property type="match status" value="1"/>
</dbReference>
<evidence type="ECO:0000256" key="5">
    <source>
        <dbReference type="ARBA" id="ARBA00023242"/>
    </source>
</evidence>
<feature type="region of interest" description="Disordered" evidence="7">
    <location>
        <begin position="144"/>
        <end position="184"/>
    </location>
</feature>
<dbReference type="InterPro" id="IPR036864">
    <property type="entry name" value="Zn2-C6_fun-type_DNA-bd_sf"/>
</dbReference>
<dbReference type="Gene3D" id="4.10.240.10">
    <property type="entry name" value="Zn(2)-C6 fungal-type DNA-binding domain"/>
    <property type="match status" value="1"/>
</dbReference>
<protein>
    <recommendedName>
        <fullName evidence="8">Zn(2)-C6 fungal-type domain-containing protein</fullName>
    </recommendedName>
</protein>